<dbReference type="InterPro" id="IPR046720">
    <property type="entry name" value="DUF6612"/>
</dbReference>
<organism evidence="1 2">
    <name type="scientific">Lederbergia galactosidilytica</name>
    <dbReference type="NCBI Taxonomy" id="217031"/>
    <lineage>
        <taxon>Bacteria</taxon>
        <taxon>Bacillati</taxon>
        <taxon>Bacillota</taxon>
        <taxon>Bacilli</taxon>
        <taxon>Bacillales</taxon>
        <taxon>Bacillaceae</taxon>
        <taxon>Lederbergia</taxon>
    </lineage>
</organism>
<proteinExistence type="predicted"/>
<accession>A0A0Q9XTB9</accession>
<reference evidence="1 2" key="1">
    <citation type="submission" date="2015-06" db="EMBL/GenBank/DDBJ databases">
        <title>Genome sequencing project of Bacillus galactosidilyticus PL133.</title>
        <authorList>
            <person name="Gaiero J."/>
            <person name="Nicol R."/>
            <person name="Habash M."/>
        </authorList>
    </citation>
    <scope>NUCLEOTIDE SEQUENCE [LARGE SCALE GENOMIC DNA]</scope>
    <source>
        <strain evidence="1 2">PL133</strain>
    </source>
</reference>
<name>A0A0Q9XTB9_9BACI</name>
<dbReference type="Pfam" id="PF20316">
    <property type="entry name" value="DUF6612"/>
    <property type="match status" value="1"/>
</dbReference>
<dbReference type="PATRIC" id="fig|217031.4.peg.5858"/>
<evidence type="ECO:0000313" key="1">
    <source>
        <dbReference type="EMBL" id="KRG11477.1"/>
    </source>
</evidence>
<dbReference type="AlphaFoldDB" id="A0A0Q9XTB9"/>
<dbReference type="Proteomes" id="UP000053881">
    <property type="component" value="Unassembled WGS sequence"/>
</dbReference>
<sequence length="71" mass="8497">MKFNKVDYEIHIDKETYRLTNLKMIMDYNTEMDGDSVRVVQDVQSEYMNYNEVKEIKVPAEAIEQAEEIEM</sequence>
<protein>
    <submittedName>
        <fullName evidence="1">Uncharacterized protein</fullName>
    </submittedName>
</protein>
<comment type="caution">
    <text evidence="1">The sequence shown here is derived from an EMBL/GenBank/DDBJ whole genome shotgun (WGS) entry which is preliminary data.</text>
</comment>
<gene>
    <name evidence="1" type="ORF">ACA29_17265</name>
</gene>
<dbReference type="EMBL" id="LGPB01000123">
    <property type="protein sequence ID" value="KRG11477.1"/>
    <property type="molecule type" value="Genomic_DNA"/>
</dbReference>
<evidence type="ECO:0000313" key="2">
    <source>
        <dbReference type="Proteomes" id="UP000053881"/>
    </source>
</evidence>